<dbReference type="RefSeq" id="WP_218282947.1">
    <property type="nucleotide sequence ID" value="NZ_CP078093.1"/>
</dbReference>
<evidence type="ECO:0000313" key="1">
    <source>
        <dbReference type="EMBL" id="QXM06251.1"/>
    </source>
</evidence>
<keyword evidence="2" id="KW-1185">Reference proteome</keyword>
<dbReference type="Proteomes" id="UP000886818">
    <property type="component" value="Chromosome"/>
</dbReference>
<reference evidence="1" key="1">
    <citation type="submission" date="2021-07" db="EMBL/GenBank/DDBJ databases">
        <title>Complete genome sequence of Crassaminicella sp. 143-21, isolated from a deep-sea hydrothermal vent.</title>
        <authorList>
            <person name="Li X."/>
        </authorList>
    </citation>
    <scope>NUCLEOTIDE SEQUENCE</scope>
    <source>
        <strain evidence="1">143-21</strain>
    </source>
</reference>
<evidence type="ECO:0008006" key="3">
    <source>
        <dbReference type="Google" id="ProtNLM"/>
    </source>
</evidence>
<organism evidence="1 2">
    <name type="scientific">Crassaminicella indica</name>
    <dbReference type="NCBI Taxonomy" id="2855394"/>
    <lineage>
        <taxon>Bacteria</taxon>
        <taxon>Bacillati</taxon>
        <taxon>Bacillota</taxon>
        <taxon>Clostridia</taxon>
        <taxon>Eubacteriales</taxon>
        <taxon>Clostridiaceae</taxon>
        <taxon>Crassaminicella</taxon>
    </lineage>
</organism>
<gene>
    <name evidence="1" type="ORF">KVH43_13075</name>
</gene>
<protein>
    <recommendedName>
        <fullName evidence="3">ATPase</fullName>
    </recommendedName>
</protein>
<proteinExistence type="predicted"/>
<evidence type="ECO:0000313" key="2">
    <source>
        <dbReference type="Proteomes" id="UP000886818"/>
    </source>
</evidence>
<sequence length="368" mass="42104">MGEKGWIKKVFPGGNTAKGFYSYYDHIIGSDAKRLFIIKGGPGVGKSSFMKEIGYEMVKLGYDVEFHQCSSDNDSLDGVVIPELKIALIDGTAPHIVDPKYPGAVDEILNFGEFWNEDGIRKNRNEILKITSKIGKLFERAYRYFAAAKSIRDDMEVIYEEALDVGKFYKAVRILKNEIFGTLNYAEKEGKVRHLFGSALSPKGLVDDYATIIGKVEKVYYIDSSYVKGVSNFMEEFIDEGIKKGLYMEAYHESLDEKNIETLIIPKLNIAMTTSNKYAQNYYKKIEFDSFMNKELLVENEKNLKEDKMIVEQLLNAGISNITKAKINHDELEKFYISNMNFKAVDALKEKVINRILKYAREINYKNN</sequence>
<dbReference type="EMBL" id="CP078093">
    <property type="protein sequence ID" value="QXM06251.1"/>
    <property type="molecule type" value="Genomic_DNA"/>
</dbReference>
<accession>A0ABX8RBT2</accession>
<name>A0ABX8RBT2_9CLOT</name>